<keyword evidence="2 10" id="KW-0575">Peroxidase</keyword>
<accession>A0A6A6ZLB4</accession>
<comment type="similarity">
    <text evidence="7">Belongs to the chloroperoxidase family.</text>
</comment>
<dbReference type="Gene3D" id="1.10.489.10">
    <property type="entry name" value="Chloroperoxidase-like"/>
    <property type="match status" value="1"/>
</dbReference>
<dbReference type="GO" id="GO:0004601">
    <property type="term" value="F:peroxidase activity"/>
    <property type="evidence" value="ECO:0007669"/>
    <property type="project" value="UniProtKB-KW"/>
</dbReference>
<dbReference type="GO" id="GO:0046872">
    <property type="term" value="F:metal ion binding"/>
    <property type="evidence" value="ECO:0007669"/>
    <property type="project" value="UniProtKB-KW"/>
</dbReference>
<evidence type="ECO:0000256" key="2">
    <source>
        <dbReference type="ARBA" id="ARBA00022559"/>
    </source>
</evidence>
<keyword evidence="11" id="KW-1185">Reference proteome</keyword>
<evidence type="ECO:0000256" key="5">
    <source>
        <dbReference type="ARBA" id="ARBA00023002"/>
    </source>
</evidence>
<evidence type="ECO:0000256" key="8">
    <source>
        <dbReference type="SAM" id="SignalP"/>
    </source>
</evidence>
<dbReference type="SUPFAM" id="SSF47571">
    <property type="entry name" value="Cloroperoxidase"/>
    <property type="match status" value="1"/>
</dbReference>
<comment type="cofactor">
    <cofactor evidence="1">
        <name>heme b</name>
        <dbReference type="ChEBI" id="CHEBI:60344"/>
    </cofactor>
</comment>
<dbReference type="EMBL" id="MU006236">
    <property type="protein sequence ID" value="KAF2821658.1"/>
    <property type="molecule type" value="Genomic_DNA"/>
</dbReference>
<evidence type="ECO:0000313" key="10">
    <source>
        <dbReference type="EMBL" id="KAF2821658.1"/>
    </source>
</evidence>
<dbReference type="OrthoDB" id="407298at2759"/>
<keyword evidence="8" id="KW-0732">Signal</keyword>
<organism evidence="10 11">
    <name type="scientific">Ophiobolus disseminans</name>
    <dbReference type="NCBI Taxonomy" id="1469910"/>
    <lineage>
        <taxon>Eukaryota</taxon>
        <taxon>Fungi</taxon>
        <taxon>Dikarya</taxon>
        <taxon>Ascomycota</taxon>
        <taxon>Pezizomycotina</taxon>
        <taxon>Dothideomycetes</taxon>
        <taxon>Pleosporomycetidae</taxon>
        <taxon>Pleosporales</taxon>
        <taxon>Pleosporineae</taxon>
        <taxon>Phaeosphaeriaceae</taxon>
        <taxon>Ophiobolus</taxon>
    </lineage>
</organism>
<keyword evidence="3" id="KW-0349">Heme</keyword>
<evidence type="ECO:0000256" key="3">
    <source>
        <dbReference type="ARBA" id="ARBA00022617"/>
    </source>
</evidence>
<evidence type="ECO:0000256" key="6">
    <source>
        <dbReference type="ARBA" id="ARBA00023004"/>
    </source>
</evidence>
<evidence type="ECO:0000259" key="9">
    <source>
        <dbReference type="PROSITE" id="PS51405"/>
    </source>
</evidence>
<protein>
    <submittedName>
        <fullName evidence="10">Cloroperoxidase</fullName>
    </submittedName>
</protein>
<dbReference type="InterPro" id="IPR036851">
    <property type="entry name" value="Chloroperoxidase-like_sf"/>
</dbReference>
<keyword evidence="4" id="KW-0479">Metal-binding</keyword>
<sequence>MHFSYTSLLLGTATPFVNAFPTAIFEAAANDPNLLAQAEQLSRSVGKRQAGAGAATSVFEPVPIFDAKKQYINVTKGSGHEYVPPGANDLRGPCPGLNAFANHNFLPHNGYATVQQYIDTTAKVVGMGPLLALFLSVYGGAIDGDIKSWSIGGTPSLLQGGVTGVLGNGLIGSHNKYEGDASPTRPDLYQDGNNWMTVTKQFQELVDYSPGGQVTLESLTNFRSHRFDTQVANNPYFFNGPFSGVLVQPAAYTFIYRFMANHSAENPAGTLSYETLQSWFGVQGSNKNYNAVQGTERIPDNWYRRALEYPYDTPYFLADAVAAAGLHPKFLNIGGNTGTTNSFTPVDVTDLTGGVFKTGTLLQGNNFACFAYQLAAQAKPDILGGLLSAVTDAVGKVLSGLSCPQLKAIDTKQLQALPGYSRKPVYG</sequence>
<dbReference type="Pfam" id="PF01328">
    <property type="entry name" value="Peroxidase_2"/>
    <property type="match status" value="1"/>
</dbReference>
<feature type="chain" id="PRO_5025382766" evidence="8">
    <location>
        <begin position="20"/>
        <end position="427"/>
    </location>
</feature>
<reference evidence="10" key="1">
    <citation type="journal article" date="2020" name="Stud. Mycol.">
        <title>101 Dothideomycetes genomes: a test case for predicting lifestyles and emergence of pathogens.</title>
        <authorList>
            <person name="Haridas S."/>
            <person name="Albert R."/>
            <person name="Binder M."/>
            <person name="Bloem J."/>
            <person name="Labutti K."/>
            <person name="Salamov A."/>
            <person name="Andreopoulos B."/>
            <person name="Baker S."/>
            <person name="Barry K."/>
            <person name="Bills G."/>
            <person name="Bluhm B."/>
            <person name="Cannon C."/>
            <person name="Castanera R."/>
            <person name="Culley D."/>
            <person name="Daum C."/>
            <person name="Ezra D."/>
            <person name="Gonzalez J."/>
            <person name="Henrissat B."/>
            <person name="Kuo A."/>
            <person name="Liang C."/>
            <person name="Lipzen A."/>
            <person name="Lutzoni F."/>
            <person name="Magnuson J."/>
            <person name="Mondo S."/>
            <person name="Nolan M."/>
            <person name="Ohm R."/>
            <person name="Pangilinan J."/>
            <person name="Park H.-J."/>
            <person name="Ramirez L."/>
            <person name="Alfaro M."/>
            <person name="Sun H."/>
            <person name="Tritt A."/>
            <person name="Yoshinaga Y."/>
            <person name="Zwiers L.-H."/>
            <person name="Turgeon B."/>
            <person name="Goodwin S."/>
            <person name="Spatafora J."/>
            <person name="Crous P."/>
            <person name="Grigoriev I."/>
        </authorList>
    </citation>
    <scope>NUCLEOTIDE SEQUENCE</scope>
    <source>
        <strain evidence="10">CBS 113818</strain>
    </source>
</reference>
<keyword evidence="5" id="KW-0560">Oxidoreductase</keyword>
<evidence type="ECO:0000256" key="4">
    <source>
        <dbReference type="ARBA" id="ARBA00022723"/>
    </source>
</evidence>
<dbReference type="Proteomes" id="UP000799424">
    <property type="component" value="Unassembled WGS sequence"/>
</dbReference>
<dbReference type="PANTHER" id="PTHR33577">
    <property type="entry name" value="STERIGMATOCYSTIN BIOSYNTHESIS PEROXIDASE STCC-RELATED"/>
    <property type="match status" value="1"/>
</dbReference>
<feature type="domain" description="Heme haloperoxidase family profile" evidence="9">
    <location>
        <begin position="78"/>
        <end position="322"/>
    </location>
</feature>
<keyword evidence="6" id="KW-0408">Iron</keyword>
<dbReference type="InterPro" id="IPR000028">
    <property type="entry name" value="Chloroperoxidase"/>
</dbReference>
<evidence type="ECO:0000256" key="7">
    <source>
        <dbReference type="ARBA" id="ARBA00025795"/>
    </source>
</evidence>
<dbReference type="PANTHER" id="PTHR33577:SF1">
    <property type="entry name" value="HEME HALOPEROXIDASE FAMILY PROFILE DOMAIN-CONTAINING PROTEIN"/>
    <property type="match status" value="1"/>
</dbReference>
<feature type="signal peptide" evidence="8">
    <location>
        <begin position="1"/>
        <end position="19"/>
    </location>
</feature>
<name>A0A6A6ZLB4_9PLEO</name>
<dbReference type="AlphaFoldDB" id="A0A6A6ZLB4"/>
<evidence type="ECO:0000313" key="11">
    <source>
        <dbReference type="Proteomes" id="UP000799424"/>
    </source>
</evidence>
<gene>
    <name evidence="10" type="ORF">CC86DRAFT_397170</name>
</gene>
<dbReference type="PROSITE" id="PS51405">
    <property type="entry name" value="HEME_HALOPEROXIDASE"/>
    <property type="match status" value="1"/>
</dbReference>
<proteinExistence type="inferred from homology"/>
<evidence type="ECO:0000256" key="1">
    <source>
        <dbReference type="ARBA" id="ARBA00001970"/>
    </source>
</evidence>